<proteinExistence type="predicted"/>
<keyword evidence="3" id="KW-1185">Reference proteome</keyword>
<evidence type="ECO:0000259" key="1">
    <source>
        <dbReference type="Pfam" id="PF13452"/>
    </source>
</evidence>
<dbReference type="EMBL" id="JAALFE010000006">
    <property type="protein sequence ID" value="NGQ90809.1"/>
    <property type="molecule type" value="Genomic_DNA"/>
</dbReference>
<dbReference type="PANTHER" id="PTHR28152">
    <property type="entry name" value="HYDROXYACYL-THIOESTER DEHYDRATASE TYPE 2, MITOCHONDRIAL"/>
    <property type="match status" value="1"/>
</dbReference>
<evidence type="ECO:0000313" key="3">
    <source>
        <dbReference type="Proteomes" id="UP000474758"/>
    </source>
</evidence>
<evidence type="ECO:0000313" key="2">
    <source>
        <dbReference type="EMBL" id="NGQ90809.1"/>
    </source>
</evidence>
<dbReference type="Pfam" id="PF13452">
    <property type="entry name" value="FAS1_DH_region"/>
    <property type="match status" value="1"/>
</dbReference>
<dbReference type="PANTHER" id="PTHR28152:SF1">
    <property type="entry name" value="HYDROXYACYL-THIOESTER DEHYDRATASE TYPE 2, MITOCHONDRIAL"/>
    <property type="match status" value="1"/>
</dbReference>
<accession>A0A6M1TLF9</accession>
<dbReference type="SUPFAM" id="SSF54637">
    <property type="entry name" value="Thioesterase/thiol ester dehydrase-isomerase"/>
    <property type="match status" value="2"/>
</dbReference>
<gene>
    <name evidence="2" type="ORF">G5V65_07850</name>
</gene>
<name>A0A6M1TLF9_9RHOB</name>
<dbReference type="RefSeq" id="WP_165048683.1">
    <property type="nucleotide sequence ID" value="NZ_JAALFE010000006.1"/>
</dbReference>
<dbReference type="AlphaFoldDB" id="A0A6M1TLF9"/>
<reference evidence="2 3" key="1">
    <citation type="submission" date="2020-02" db="EMBL/GenBank/DDBJ databases">
        <title>Rhodobacter translucens sp. nov., a novel bacterium isolated from activated sludge.</title>
        <authorList>
            <person name="Liu J."/>
        </authorList>
    </citation>
    <scope>NUCLEOTIDE SEQUENCE [LARGE SCALE GENOMIC DNA]</scope>
    <source>
        <strain evidence="2 3">HX-7-19</strain>
    </source>
</reference>
<feature type="domain" description="FAS1-like dehydratase" evidence="1">
    <location>
        <begin position="62"/>
        <end position="136"/>
    </location>
</feature>
<dbReference type="InterPro" id="IPR029069">
    <property type="entry name" value="HotDog_dom_sf"/>
</dbReference>
<organism evidence="2 3">
    <name type="scientific">Paragemmobacter kunshanensis</name>
    <dbReference type="NCBI Taxonomy" id="2583234"/>
    <lineage>
        <taxon>Bacteria</taxon>
        <taxon>Pseudomonadati</taxon>
        <taxon>Pseudomonadota</taxon>
        <taxon>Alphaproteobacteria</taxon>
        <taxon>Rhodobacterales</taxon>
        <taxon>Paracoccaceae</taxon>
        <taxon>Paragemmobacter</taxon>
    </lineage>
</organism>
<sequence>MSDIFGAWMGRVEEAEDRISDRQARQMAATLDVGGDFAPGAVLPPLWHWMGWTPETRMAELGPDGHPARGGFLPPVPLERRMWAGGRLRFLAPLRIGEGLFRRSEIVKVAEKTGTTGRMVFVTVRHDVHGAAGLAIEEEQDIVFIAMPDRYSPPPPVEAPAPDWRQDLAMDEVRLFRFSALTFNAHRIHFDLPYATGVEKYPGLVVHGPMQAMLLMEAARARRGGAMPGGYRFRGVRPLFHFDTLSLQGVGAKLATVNGDGLVCMQAEWED</sequence>
<dbReference type="Gene3D" id="3.10.129.10">
    <property type="entry name" value="Hotdog Thioesterase"/>
    <property type="match status" value="2"/>
</dbReference>
<dbReference type="InterPro" id="IPR052741">
    <property type="entry name" value="Mitochondrial_HTD2"/>
</dbReference>
<dbReference type="GO" id="GO:0019171">
    <property type="term" value="F:(3R)-hydroxyacyl-[acyl-carrier-protein] dehydratase activity"/>
    <property type="evidence" value="ECO:0007669"/>
    <property type="project" value="TreeGrafter"/>
</dbReference>
<dbReference type="Proteomes" id="UP000474758">
    <property type="component" value="Unassembled WGS sequence"/>
</dbReference>
<protein>
    <submittedName>
        <fullName evidence="2">Acyl dehydratase</fullName>
    </submittedName>
</protein>
<dbReference type="InterPro" id="IPR039569">
    <property type="entry name" value="FAS1-like_DH_region"/>
</dbReference>
<comment type="caution">
    <text evidence="2">The sequence shown here is derived from an EMBL/GenBank/DDBJ whole genome shotgun (WGS) entry which is preliminary data.</text>
</comment>